<protein>
    <submittedName>
        <fullName evidence="9">RagB/SusD family nutrient uptake outer membrane protein</fullName>
    </submittedName>
</protein>
<dbReference type="EMBL" id="JAHESC010000004">
    <property type="protein sequence ID" value="MBT1685797.1"/>
    <property type="molecule type" value="Genomic_DNA"/>
</dbReference>
<dbReference type="AlphaFoldDB" id="A0AAP2DAM8"/>
<evidence type="ECO:0000256" key="6">
    <source>
        <dbReference type="SAM" id="SignalP"/>
    </source>
</evidence>
<dbReference type="Pfam" id="PF07980">
    <property type="entry name" value="SusD_RagB"/>
    <property type="match status" value="1"/>
</dbReference>
<evidence type="ECO:0000313" key="10">
    <source>
        <dbReference type="Proteomes" id="UP001319180"/>
    </source>
</evidence>
<feature type="domain" description="SusD-like N-terminal" evidence="8">
    <location>
        <begin position="23"/>
        <end position="213"/>
    </location>
</feature>
<proteinExistence type="inferred from homology"/>
<dbReference type="Proteomes" id="UP001319180">
    <property type="component" value="Unassembled WGS sequence"/>
</dbReference>
<organism evidence="9 10">
    <name type="scientific">Dawidia soli</name>
    <dbReference type="NCBI Taxonomy" id="2782352"/>
    <lineage>
        <taxon>Bacteria</taxon>
        <taxon>Pseudomonadati</taxon>
        <taxon>Bacteroidota</taxon>
        <taxon>Cytophagia</taxon>
        <taxon>Cytophagales</taxon>
        <taxon>Chryseotaleaceae</taxon>
        <taxon>Dawidia</taxon>
    </lineage>
</organism>
<dbReference type="Gene3D" id="1.25.40.390">
    <property type="match status" value="1"/>
</dbReference>
<dbReference type="GO" id="GO:0009279">
    <property type="term" value="C:cell outer membrane"/>
    <property type="evidence" value="ECO:0007669"/>
    <property type="project" value="UniProtKB-SubCell"/>
</dbReference>
<keyword evidence="4" id="KW-0472">Membrane</keyword>
<comment type="subcellular location">
    <subcellularLocation>
        <location evidence="1">Cell outer membrane</location>
    </subcellularLocation>
</comment>
<sequence length="556" mass="63015">MKATIKNIGMAALLVAGLANCNDYLDEENPSNISDADFYKTANGYEALVSSTYASLREVYEFPWLFLAGTDEFVEGRNAQPEGISEYRNLSSNDTQVETFFGACYKAIGRCNTAVYYYDRTEKTATRDNRLGEVKFLRAYYYFLLVQQFGGVSIVTEMYDEPAYDFTRNPAAEVYDFILQDLTEALALVPETTTSFGRITKAAVLHYLAKVHLTRGYETFAADDDYAKAAAYADQAINGKTLTISFEDLFWPGKEKNAEVLFSIQFDKSSIKDAANDGSNQNYWFGPYMGGEGAKNGYPYRAFQLMPTTYVHSLFTENDARWEGTFMNVVYSRYYDFYDKSKADRANMNISYYYPQSWEADTAAWRAADPARRAKTRIIPFGDIWMGTSGVGIDYSAPAVRKFDDPTSTFSLGGSSTRDIYLARLAETYLIAAEAYLQAGDAATATLRINEVRRRAAKPGKVAEMQVTEADVDLDFILDERARELLGEYDRWMDLRRTGKLVERTELYNRDIKRKYFGNNINPFEGVDGQLKLLRPIPQKALDLNQNEGYEQNPGY</sequence>
<name>A0AAP2DAM8_9BACT</name>
<keyword evidence="5" id="KW-0998">Cell outer membrane</keyword>
<feature type="domain" description="RagB/SusD" evidence="7">
    <location>
        <begin position="259"/>
        <end position="556"/>
    </location>
</feature>
<evidence type="ECO:0000256" key="4">
    <source>
        <dbReference type="ARBA" id="ARBA00023136"/>
    </source>
</evidence>
<evidence type="ECO:0000256" key="1">
    <source>
        <dbReference type="ARBA" id="ARBA00004442"/>
    </source>
</evidence>
<evidence type="ECO:0000256" key="2">
    <source>
        <dbReference type="ARBA" id="ARBA00006275"/>
    </source>
</evidence>
<dbReference type="InterPro" id="IPR033985">
    <property type="entry name" value="SusD-like_N"/>
</dbReference>
<comment type="similarity">
    <text evidence="2">Belongs to the SusD family.</text>
</comment>
<evidence type="ECO:0000256" key="5">
    <source>
        <dbReference type="ARBA" id="ARBA00023237"/>
    </source>
</evidence>
<evidence type="ECO:0000313" key="9">
    <source>
        <dbReference type="EMBL" id="MBT1685797.1"/>
    </source>
</evidence>
<gene>
    <name evidence="9" type="ORF">KK078_04480</name>
</gene>
<dbReference type="Pfam" id="PF14322">
    <property type="entry name" value="SusD-like_3"/>
    <property type="match status" value="1"/>
</dbReference>
<accession>A0AAP2DAM8</accession>
<dbReference type="SUPFAM" id="SSF48452">
    <property type="entry name" value="TPR-like"/>
    <property type="match status" value="1"/>
</dbReference>
<dbReference type="InterPro" id="IPR012944">
    <property type="entry name" value="SusD_RagB_dom"/>
</dbReference>
<comment type="caution">
    <text evidence="9">The sequence shown here is derived from an EMBL/GenBank/DDBJ whole genome shotgun (WGS) entry which is preliminary data.</text>
</comment>
<feature type="chain" id="PRO_5043001870" evidence="6">
    <location>
        <begin position="22"/>
        <end position="556"/>
    </location>
</feature>
<keyword evidence="10" id="KW-1185">Reference proteome</keyword>
<reference evidence="9 10" key="1">
    <citation type="submission" date="2021-05" db="EMBL/GenBank/DDBJ databases">
        <title>A Polyphasic approach of four new species of the genus Ohtaekwangia: Ohtaekwangia histidinii sp. nov., Ohtaekwangia cretensis sp. nov., Ohtaekwangia indiensis sp. nov., Ohtaekwangia reichenbachii sp. nov. from diverse environment.</title>
        <authorList>
            <person name="Octaviana S."/>
        </authorList>
    </citation>
    <scope>NUCLEOTIDE SEQUENCE [LARGE SCALE GENOMIC DNA]</scope>
    <source>
        <strain evidence="9 10">PWU37</strain>
    </source>
</reference>
<evidence type="ECO:0000259" key="8">
    <source>
        <dbReference type="Pfam" id="PF14322"/>
    </source>
</evidence>
<dbReference type="InterPro" id="IPR011990">
    <property type="entry name" value="TPR-like_helical_dom_sf"/>
</dbReference>
<keyword evidence="3 6" id="KW-0732">Signal</keyword>
<evidence type="ECO:0000256" key="3">
    <source>
        <dbReference type="ARBA" id="ARBA00022729"/>
    </source>
</evidence>
<feature type="signal peptide" evidence="6">
    <location>
        <begin position="1"/>
        <end position="21"/>
    </location>
</feature>
<evidence type="ECO:0000259" key="7">
    <source>
        <dbReference type="Pfam" id="PF07980"/>
    </source>
</evidence>